<gene>
    <name evidence="1" type="ORF">D2962_03940</name>
</gene>
<proteinExistence type="predicted"/>
<name>A0A3G2R3C3_9FIRM</name>
<keyword evidence="2" id="KW-1185">Reference proteome</keyword>
<dbReference type="KEGG" id="bacg:D2962_03940"/>
<accession>A0A3G2R3C3</accession>
<sequence>MSAFRRLNAQGTRRHQAYPLITYYIALFRKNQLFFVQFRPFALHNSFPEDIKLASTPPKFFHAIKDHQEMMNGMLLK</sequence>
<protein>
    <submittedName>
        <fullName evidence="1">Uncharacterized protein</fullName>
    </submittedName>
</protein>
<dbReference type="AlphaFoldDB" id="A0A3G2R3C3"/>
<evidence type="ECO:0000313" key="2">
    <source>
        <dbReference type="Proteomes" id="UP000280960"/>
    </source>
</evidence>
<dbReference type="Proteomes" id="UP000280960">
    <property type="component" value="Chromosome"/>
</dbReference>
<organism evidence="1 2">
    <name type="scientific">Biomaibacter acetigenes</name>
    <dbReference type="NCBI Taxonomy" id="2316383"/>
    <lineage>
        <taxon>Bacteria</taxon>
        <taxon>Bacillati</taxon>
        <taxon>Bacillota</taxon>
        <taxon>Clostridia</taxon>
        <taxon>Thermosediminibacterales</taxon>
        <taxon>Tepidanaerobacteraceae</taxon>
        <taxon>Biomaibacter</taxon>
    </lineage>
</organism>
<dbReference type="EMBL" id="CP033169">
    <property type="protein sequence ID" value="AYO29869.1"/>
    <property type="molecule type" value="Genomic_DNA"/>
</dbReference>
<reference evidence="1 2" key="1">
    <citation type="submission" date="2018-10" db="EMBL/GenBank/DDBJ databases">
        <authorList>
            <person name="Zhang X."/>
        </authorList>
    </citation>
    <scope>NUCLEOTIDE SEQUENCE [LARGE SCALE GENOMIC DNA]</scope>
    <source>
        <strain evidence="1 2">SK-G1</strain>
    </source>
</reference>
<evidence type="ECO:0000313" key="1">
    <source>
        <dbReference type="EMBL" id="AYO29869.1"/>
    </source>
</evidence>